<feature type="region of interest" description="Disordered" evidence="1">
    <location>
        <begin position="146"/>
        <end position="185"/>
    </location>
</feature>
<dbReference type="SMART" id="SM00777">
    <property type="entry name" value="Mad3_BUB1_I"/>
    <property type="match status" value="1"/>
</dbReference>
<keyword evidence="4" id="KW-1185">Reference proteome</keyword>
<feature type="region of interest" description="Disordered" evidence="1">
    <location>
        <begin position="609"/>
        <end position="638"/>
    </location>
</feature>
<gene>
    <name evidence="3" type="ORF">D5F01_LYC14385</name>
</gene>
<evidence type="ECO:0000313" key="3">
    <source>
        <dbReference type="EMBL" id="KAE8286450.1"/>
    </source>
</evidence>
<dbReference type="GO" id="GO:0005634">
    <property type="term" value="C:nucleus"/>
    <property type="evidence" value="ECO:0007669"/>
    <property type="project" value="TreeGrafter"/>
</dbReference>
<keyword evidence="3" id="KW-0808">Transferase</keyword>
<dbReference type="EMBL" id="REGW02000014">
    <property type="protein sequence ID" value="KAE8286450.1"/>
    <property type="molecule type" value="Genomic_DNA"/>
</dbReference>
<proteinExistence type="predicted"/>
<evidence type="ECO:0000256" key="1">
    <source>
        <dbReference type="SAM" id="MobiDB-lite"/>
    </source>
</evidence>
<dbReference type="Pfam" id="PF08311">
    <property type="entry name" value="Mad3_BUB1_I"/>
    <property type="match status" value="1"/>
</dbReference>
<evidence type="ECO:0000259" key="2">
    <source>
        <dbReference type="PROSITE" id="PS51489"/>
    </source>
</evidence>
<name>A0A6G0I4U5_LARCR</name>
<feature type="compositionally biased region" description="Polar residues" evidence="1">
    <location>
        <begin position="316"/>
        <end position="325"/>
    </location>
</feature>
<keyword evidence="3" id="KW-0418">Kinase</keyword>
<feature type="region of interest" description="Disordered" evidence="1">
    <location>
        <begin position="412"/>
        <end position="446"/>
    </location>
</feature>
<feature type="region of interest" description="Disordered" evidence="1">
    <location>
        <begin position="504"/>
        <end position="573"/>
    </location>
</feature>
<dbReference type="Proteomes" id="UP000424527">
    <property type="component" value="Unassembled WGS sequence"/>
</dbReference>
<dbReference type="GO" id="GO:0007094">
    <property type="term" value="P:mitotic spindle assembly checkpoint signaling"/>
    <property type="evidence" value="ECO:0007669"/>
    <property type="project" value="InterPro"/>
</dbReference>
<feature type="region of interest" description="Disordered" evidence="1">
    <location>
        <begin position="295"/>
        <end position="338"/>
    </location>
</feature>
<feature type="domain" description="BUB1 N-terminal" evidence="2">
    <location>
        <begin position="10"/>
        <end position="171"/>
    </location>
</feature>
<sequence>MDVTDYLRCFESSLSSYTGDDPLEPWDKFVDYLEQKLPAGGGGGMSLVFDRLVERFLNVERYADDLRYVNHCIRCASFYSDPVAMYVTSSAKVSAAGPPPCTWPGLSSLRRGMNEQADAVYQKALENQAQPADTVLDEYRQFQSRSRGQAAASAGGRNPLQNSHLTNQMSTHREPAAPVKASADCPTKPATVKTIITVSRSETSGAIPSAQSSGVQTVSEYMTDKLVCEGSELCFEEVRAEKYFQKLREKQESQHEELGETTREQCEVKMLGEQYQNMLSINYILEKANQDLEPRGGFTSQASSQRLSADTEAASALSTNPTQHSFGRPRPSNHLSSRRSLGLRLHAEPTFVHETAEPTESLQPSVLPDRSVHSPPPLQPESFEQMNASLHRPAFTSAMSADVLHQDGRVQPVRSEHDATHEVTDRRAEPEDRLNMSQGGTGNLSHITPNTSLGFVQATPSRVLPSPTVNTREALDLIMDMFQAPTLLEDPFNNTSVLHAEKDAEHGYPTNGGISSFTKPPSSAPFTVFQDDMDKENGSAAAPSAAEKSRPIRALAEIPTSNKPNDTPPTLMPDESTMWGARYNSLNSLAACPNSTTDFAMLAQFVSTPSTHKTPSNSNFFPNQENHCDGGDAVTKLS</sequence>
<reference evidence="3 4" key="1">
    <citation type="submission" date="2019-07" db="EMBL/GenBank/DDBJ databases">
        <title>Chromosome genome assembly for large yellow croaker.</title>
        <authorList>
            <person name="Xiao S."/>
        </authorList>
    </citation>
    <scope>NUCLEOTIDE SEQUENCE [LARGE SCALE GENOMIC DNA]</scope>
    <source>
        <strain evidence="3">JMULYC20181020</strain>
        <tissue evidence="3">Muscle</tissue>
    </source>
</reference>
<dbReference type="PANTHER" id="PTHR14030:SF26">
    <property type="entry name" value="MITOTIC CHECKPOINT SERINE_THREONINE-PROTEIN KINASE BUB1"/>
    <property type="match status" value="1"/>
</dbReference>
<dbReference type="PROSITE" id="PS51489">
    <property type="entry name" value="BUB1_N"/>
    <property type="match status" value="1"/>
</dbReference>
<feature type="compositionally biased region" description="Polar residues" evidence="1">
    <location>
        <begin position="159"/>
        <end position="170"/>
    </location>
</feature>
<comment type="caution">
    <text evidence="3">The sequence shown here is derived from an EMBL/GenBank/DDBJ whole genome shotgun (WGS) entry which is preliminary data.</text>
</comment>
<protein>
    <submittedName>
        <fullName evidence="3">Mitotic checkpoint serine/threonine-protein kinase BUB1</fullName>
    </submittedName>
</protein>
<organism evidence="3 4">
    <name type="scientific">Larimichthys crocea</name>
    <name type="common">Large yellow croaker</name>
    <name type="synonym">Pseudosciaena crocea</name>
    <dbReference type="NCBI Taxonomy" id="215358"/>
    <lineage>
        <taxon>Eukaryota</taxon>
        <taxon>Metazoa</taxon>
        <taxon>Chordata</taxon>
        <taxon>Craniata</taxon>
        <taxon>Vertebrata</taxon>
        <taxon>Euteleostomi</taxon>
        <taxon>Actinopterygii</taxon>
        <taxon>Neopterygii</taxon>
        <taxon>Teleostei</taxon>
        <taxon>Neoteleostei</taxon>
        <taxon>Acanthomorphata</taxon>
        <taxon>Eupercaria</taxon>
        <taxon>Sciaenidae</taxon>
        <taxon>Larimichthys</taxon>
    </lineage>
</organism>
<feature type="compositionally biased region" description="Basic and acidic residues" evidence="1">
    <location>
        <begin position="412"/>
        <end position="434"/>
    </location>
</feature>
<accession>A0A6G0I4U5</accession>
<dbReference type="GO" id="GO:0004672">
    <property type="term" value="F:protein kinase activity"/>
    <property type="evidence" value="ECO:0007669"/>
    <property type="project" value="TreeGrafter"/>
</dbReference>
<dbReference type="InterPro" id="IPR015661">
    <property type="entry name" value="Bub1/Mad3"/>
</dbReference>
<feature type="compositionally biased region" description="Polar residues" evidence="1">
    <location>
        <begin position="609"/>
        <end position="625"/>
    </location>
</feature>
<feature type="compositionally biased region" description="Low complexity" evidence="1">
    <location>
        <begin position="146"/>
        <end position="157"/>
    </location>
</feature>
<feature type="compositionally biased region" description="Polar residues" evidence="1">
    <location>
        <begin position="512"/>
        <end position="525"/>
    </location>
</feature>
<dbReference type="Gene3D" id="1.25.40.430">
    <property type="match status" value="1"/>
</dbReference>
<feature type="compositionally biased region" description="Polar residues" evidence="1">
    <location>
        <begin position="298"/>
        <end position="308"/>
    </location>
</feature>
<dbReference type="InterPro" id="IPR013212">
    <property type="entry name" value="Mad3/Bub1_I"/>
</dbReference>
<dbReference type="GO" id="GO:0051754">
    <property type="term" value="P:meiotic sister chromatid cohesion, centromeric"/>
    <property type="evidence" value="ECO:0007669"/>
    <property type="project" value="TreeGrafter"/>
</dbReference>
<evidence type="ECO:0000313" key="4">
    <source>
        <dbReference type="Proteomes" id="UP000424527"/>
    </source>
</evidence>
<dbReference type="PANTHER" id="PTHR14030">
    <property type="entry name" value="MITOTIC CHECKPOINT SERINE/THREONINE-PROTEIN KINASE BUB1"/>
    <property type="match status" value="1"/>
</dbReference>
<feature type="compositionally biased region" description="Polar residues" evidence="1">
    <location>
        <begin position="435"/>
        <end position="446"/>
    </location>
</feature>
<dbReference type="AlphaFoldDB" id="A0A6G0I4U5"/>
<feature type="region of interest" description="Disordered" evidence="1">
    <location>
        <begin position="354"/>
        <end position="382"/>
    </location>
</feature>